<dbReference type="Proteomes" id="UP000799436">
    <property type="component" value="Unassembled WGS sequence"/>
</dbReference>
<reference evidence="2" key="1">
    <citation type="journal article" date="2020" name="Stud. Mycol.">
        <title>101 Dothideomycetes genomes: a test case for predicting lifestyles and emergence of pathogens.</title>
        <authorList>
            <person name="Haridas S."/>
            <person name="Albert R."/>
            <person name="Binder M."/>
            <person name="Bloem J."/>
            <person name="Labutti K."/>
            <person name="Salamov A."/>
            <person name="Andreopoulos B."/>
            <person name="Baker S."/>
            <person name="Barry K."/>
            <person name="Bills G."/>
            <person name="Bluhm B."/>
            <person name="Cannon C."/>
            <person name="Castanera R."/>
            <person name="Culley D."/>
            <person name="Daum C."/>
            <person name="Ezra D."/>
            <person name="Gonzalez J."/>
            <person name="Henrissat B."/>
            <person name="Kuo A."/>
            <person name="Liang C."/>
            <person name="Lipzen A."/>
            <person name="Lutzoni F."/>
            <person name="Magnuson J."/>
            <person name="Mondo S."/>
            <person name="Nolan M."/>
            <person name="Ohm R."/>
            <person name="Pangilinan J."/>
            <person name="Park H.-J."/>
            <person name="Ramirez L."/>
            <person name="Alfaro M."/>
            <person name="Sun H."/>
            <person name="Tritt A."/>
            <person name="Yoshinaga Y."/>
            <person name="Zwiers L.-H."/>
            <person name="Turgeon B."/>
            <person name="Goodwin S."/>
            <person name="Spatafora J."/>
            <person name="Crous P."/>
            <person name="Grigoriev I."/>
        </authorList>
    </citation>
    <scope>NUCLEOTIDE SEQUENCE</scope>
    <source>
        <strain evidence="2">CBS 116005</strain>
    </source>
</reference>
<dbReference type="EMBL" id="ML995832">
    <property type="protein sequence ID" value="KAF2769676.1"/>
    <property type="molecule type" value="Genomic_DNA"/>
</dbReference>
<dbReference type="AlphaFoldDB" id="A0A6G1LA03"/>
<protein>
    <submittedName>
        <fullName evidence="2">Uncharacterized protein</fullName>
    </submittedName>
</protein>
<accession>A0A6G1LA03</accession>
<feature type="region of interest" description="Disordered" evidence="1">
    <location>
        <begin position="1"/>
        <end position="22"/>
    </location>
</feature>
<evidence type="ECO:0000256" key="1">
    <source>
        <dbReference type="SAM" id="MobiDB-lite"/>
    </source>
</evidence>
<keyword evidence="3" id="KW-1185">Reference proteome</keyword>
<sequence length="541" mass="60178">MMAGRILKPGSSPVPTPAARGPITLETTPAAGNADWKRATKCLEYCCSDFLNMYEPPIMAVKADLTNYPLPLFGADHVKFLVPGRTYDEAFAMSARLASNLLLTDNAVPYINTTVCGELRLDSRGAPGKVVQPRELVPTGVNDDGSEQQLYRPAARYPKKGLEGVNNVTRQHARGILEQLHHVVEVQVLGPADESSVDWDEDPIPASGFVERVQGPLTEKCANMFPRGCLSRTTIVFPLFVVPELQANVQEYQWAKRCKPDDWLQSIERSAERLLHEYVRVAQTMVHEAGHVLHNAGIGNVLQETFYEHSPLNEAGFEMENAIFGGVLVTPEPAAELEPRGCDYVTSANPASQKRTRATAEGPMCFHLKEWPSTSIWKSYKHDRHSISLREGVKPPPFDRIYRIPNGFVGLLVSQWFWEEVVPRFGLRVLQPAKTTGWLFQSDENGDVKSALNGGRLPLRTPKIISAEVRELREGFLANLKPVVKPPSKEFLATTRGQLVWDGRQWRGPQEGGAYKARSLFGGGDDAWGDRGRVRIPIRVK</sequence>
<evidence type="ECO:0000313" key="2">
    <source>
        <dbReference type="EMBL" id="KAF2769676.1"/>
    </source>
</evidence>
<name>A0A6G1LA03_9PEZI</name>
<organism evidence="2 3">
    <name type="scientific">Teratosphaeria nubilosa</name>
    <dbReference type="NCBI Taxonomy" id="161662"/>
    <lineage>
        <taxon>Eukaryota</taxon>
        <taxon>Fungi</taxon>
        <taxon>Dikarya</taxon>
        <taxon>Ascomycota</taxon>
        <taxon>Pezizomycotina</taxon>
        <taxon>Dothideomycetes</taxon>
        <taxon>Dothideomycetidae</taxon>
        <taxon>Mycosphaerellales</taxon>
        <taxon>Teratosphaeriaceae</taxon>
        <taxon>Teratosphaeria</taxon>
    </lineage>
</organism>
<evidence type="ECO:0000313" key="3">
    <source>
        <dbReference type="Proteomes" id="UP000799436"/>
    </source>
</evidence>
<proteinExistence type="predicted"/>
<gene>
    <name evidence="2" type="ORF">EJ03DRAFT_91798</name>
</gene>
<dbReference type="OrthoDB" id="3648637at2759"/>